<keyword evidence="3" id="KW-1185">Reference proteome</keyword>
<reference evidence="2 3" key="1">
    <citation type="journal article" date="2011" name="Appl. Environ. Microbiol.">
        <title>Contribution of a Sodium Ion Gradient to Energy Conservation during Fermentation in the Cyanobacterium Arthrospira (Spirulina) maxima CS-328.</title>
        <authorList>
            <person name="Carrieri D."/>
            <person name="Ananyev G."/>
            <person name="Lenz O."/>
            <person name="Bryant D.A."/>
            <person name="Dismukes G.C."/>
        </authorList>
    </citation>
    <scope>NUCLEOTIDE SEQUENCE [LARGE SCALE GENOMIC DNA]</scope>
    <source>
        <strain evidence="2 3">CS-328</strain>
    </source>
</reference>
<feature type="region of interest" description="Disordered" evidence="1">
    <location>
        <begin position="1"/>
        <end position="39"/>
    </location>
</feature>
<gene>
    <name evidence="2" type="ORF">AmaxDRAFT_0214</name>
</gene>
<comment type="caution">
    <text evidence="2">The sequence shown here is derived from an EMBL/GenBank/DDBJ whole genome shotgun (WGS) entry which is preliminary data.</text>
</comment>
<dbReference type="Proteomes" id="UP000004061">
    <property type="component" value="Unassembled WGS sequence"/>
</dbReference>
<evidence type="ECO:0000313" key="2">
    <source>
        <dbReference type="EMBL" id="EDZ97185.1"/>
    </source>
</evidence>
<protein>
    <submittedName>
        <fullName evidence="2">Uncharacterized protein</fullName>
    </submittedName>
</protein>
<name>B5VUG9_LIMMA</name>
<evidence type="ECO:0000313" key="3">
    <source>
        <dbReference type="Proteomes" id="UP000004061"/>
    </source>
</evidence>
<dbReference type="EMBL" id="ABYK01000001">
    <property type="protein sequence ID" value="EDZ97185.1"/>
    <property type="molecule type" value="Genomic_DNA"/>
</dbReference>
<evidence type="ECO:0000256" key="1">
    <source>
        <dbReference type="SAM" id="MobiDB-lite"/>
    </source>
</evidence>
<organism evidence="2 3">
    <name type="scientific">Limnospira maxima CS-328</name>
    <dbReference type="NCBI Taxonomy" id="513049"/>
    <lineage>
        <taxon>Bacteria</taxon>
        <taxon>Bacillati</taxon>
        <taxon>Cyanobacteriota</taxon>
        <taxon>Cyanophyceae</taxon>
        <taxon>Oscillatoriophycideae</taxon>
        <taxon>Oscillatoriales</taxon>
        <taxon>Sirenicapillariaceae</taxon>
        <taxon>Limnospira</taxon>
    </lineage>
</organism>
<dbReference type="AlphaFoldDB" id="B5VUG9"/>
<sequence length="78" mass="8492">MGVGEGDFPFDPYPFEGEGCDQKPKPNCHGGDMPTGRGVDIDTAISRSIMTRASLRTTWLYTALKVEVTKQGVVTLFP</sequence>
<proteinExistence type="predicted"/>
<accession>B5VUG9</accession>